<dbReference type="eggNOG" id="COG1959">
    <property type="taxonomic scope" value="Bacteria"/>
</dbReference>
<name>B7WQX3_COMTK</name>
<evidence type="ECO:0000313" key="3">
    <source>
        <dbReference type="Proteomes" id="UP000003039"/>
    </source>
</evidence>
<evidence type="ECO:0000313" key="2">
    <source>
        <dbReference type="EMBL" id="EED67118.1"/>
    </source>
</evidence>
<keyword evidence="1" id="KW-0238">DNA-binding</keyword>
<dbReference type="GO" id="GO:0003700">
    <property type="term" value="F:DNA-binding transcription factor activity"/>
    <property type="evidence" value="ECO:0007669"/>
    <property type="project" value="TreeGrafter"/>
</dbReference>
<accession>B7WQX3</accession>
<reference evidence="2 3" key="1">
    <citation type="journal article" date="2004" name="Appl. Environ. Microbiol.">
        <title>Mineralization of individual congeners of linear alkylbenzenesulfonate by defined pairs of heterotrophic bacteria.</title>
        <authorList>
            <person name="Schleheck D."/>
            <person name="Knepper T.P."/>
            <person name="Fischer K."/>
            <person name="Cook A.M."/>
        </authorList>
    </citation>
    <scope>NUCLEOTIDE SEQUENCE [LARGE SCALE GENOMIC DNA]</scope>
    <source>
        <strain evidence="3">DSM 14576 / KF-1</strain>
    </source>
</reference>
<dbReference type="InterPro" id="IPR036388">
    <property type="entry name" value="WH-like_DNA-bd_sf"/>
</dbReference>
<dbReference type="GO" id="GO:0003677">
    <property type="term" value="F:DNA binding"/>
    <property type="evidence" value="ECO:0007669"/>
    <property type="project" value="UniProtKB-KW"/>
</dbReference>
<dbReference type="NCBIfam" id="TIGR00738">
    <property type="entry name" value="rrf2_super"/>
    <property type="match status" value="1"/>
</dbReference>
<dbReference type="SUPFAM" id="SSF46785">
    <property type="entry name" value="Winged helix' DNA-binding domain"/>
    <property type="match status" value="1"/>
</dbReference>
<dbReference type="RefSeq" id="WP_003054506.1">
    <property type="nucleotide sequence ID" value="NZ_AAUJ02000001.1"/>
</dbReference>
<proteinExistence type="predicted"/>
<dbReference type="InterPro" id="IPR000944">
    <property type="entry name" value="Tscrpt_reg_Rrf2"/>
</dbReference>
<evidence type="ECO:0000256" key="1">
    <source>
        <dbReference type="ARBA" id="ARBA00023125"/>
    </source>
</evidence>
<comment type="caution">
    <text evidence="2">The sequence shown here is derived from an EMBL/GenBank/DDBJ whole genome shotgun (WGS) entry which is preliminary data.</text>
</comment>
<dbReference type="OrthoDB" id="9795923at2"/>
<dbReference type="EMBL" id="AAUJ02000001">
    <property type="protein sequence ID" value="EED67118.1"/>
    <property type="molecule type" value="Genomic_DNA"/>
</dbReference>
<protein>
    <submittedName>
        <fullName evidence="2">Transcriptional regulator, BadM/Rrf2 family</fullName>
    </submittedName>
</protein>
<dbReference type="PROSITE" id="PS51197">
    <property type="entry name" value="HTH_RRF2_2"/>
    <property type="match status" value="1"/>
</dbReference>
<sequence length="154" mass="17114">MRLTLMTDYALRLLMHVAQRPERLCTISEISQAYGISEAHMMKVTHQLAQQGWIKTVRGKGGGMRLAHEPQQINLGAVVRGMEPDFALVECFTNDNRCMLAGDCRLTGLLQGALHSFMAHLDGFTLATLLIPQASANELPPLSVIRLRREAMQT</sequence>
<dbReference type="PANTHER" id="PTHR33221">
    <property type="entry name" value="WINGED HELIX-TURN-HELIX TRANSCRIPTIONAL REGULATOR, RRF2 FAMILY"/>
    <property type="match status" value="1"/>
</dbReference>
<dbReference type="Proteomes" id="UP000003039">
    <property type="component" value="Unassembled WGS sequence"/>
</dbReference>
<dbReference type="PANTHER" id="PTHR33221:SF4">
    <property type="entry name" value="HTH-TYPE TRANSCRIPTIONAL REPRESSOR NSRR"/>
    <property type="match status" value="1"/>
</dbReference>
<gene>
    <name evidence="2" type="ORF">CtesDRAFT_PD2064</name>
</gene>
<dbReference type="InterPro" id="IPR036390">
    <property type="entry name" value="WH_DNA-bd_sf"/>
</dbReference>
<dbReference type="AlphaFoldDB" id="B7WQX3"/>
<dbReference type="Pfam" id="PF02082">
    <property type="entry name" value="Rrf2"/>
    <property type="match status" value="1"/>
</dbReference>
<dbReference type="Gene3D" id="1.10.10.10">
    <property type="entry name" value="Winged helix-like DNA-binding domain superfamily/Winged helix DNA-binding domain"/>
    <property type="match status" value="1"/>
</dbReference>
<organism evidence="2 3">
    <name type="scientific">Comamonas testosteroni (strain DSM 14576 / KF-1)</name>
    <name type="common">Pseudomonas testosteroni</name>
    <dbReference type="NCBI Taxonomy" id="399795"/>
    <lineage>
        <taxon>Bacteria</taxon>
        <taxon>Pseudomonadati</taxon>
        <taxon>Pseudomonadota</taxon>
        <taxon>Betaproteobacteria</taxon>
        <taxon>Burkholderiales</taxon>
        <taxon>Comamonadaceae</taxon>
        <taxon>Comamonas</taxon>
    </lineage>
</organism>
<dbReference type="GO" id="GO:0005829">
    <property type="term" value="C:cytosol"/>
    <property type="evidence" value="ECO:0007669"/>
    <property type="project" value="TreeGrafter"/>
</dbReference>